<keyword evidence="1" id="KW-0732">Signal</keyword>
<feature type="chain" id="PRO_5005892027" evidence="1">
    <location>
        <begin position="23"/>
        <end position="193"/>
    </location>
</feature>
<proteinExistence type="predicted"/>
<dbReference type="WBParaSite" id="PTRK_0001043500.1">
    <property type="protein sequence ID" value="PTRK_0001043500.1"/>
    <property type="gene ID" value="PTRK_0001043500"/>
</dbReference>
<accession>A0A0N4ZPH5</accession>
<sequence>MNKKLLFLFISIIILINKIVDADRVCVNFILPDRDCQKECIEQGYADGDCIKGTFSDDCKCKRGIIVKTTVSPAISESNKSKKETVETTNKSTVTLKSKNFEDKIQSTQKPVETMSKTVKQIEKVKITTEKSKKVTSTIKPIISVNISSSSGNLTLDVPHKAPSTIKPVVSVDIGSSSGNLTLELPHDKKEKS</sequence>
<organism evidence="2 3">
    <name type="scientific">Parastrongyloides trichosuri</name>
    <name type="common">Possum-specific nematode worm</name>
    <dbReference type="NCBI Taxonomy" id="131310"/>
    <lineage>
        <taxon>Eukaryota</taxon>
        <taxon>Metazoa</taxon>
        <taxon>Ecdysozoa</taxon>
        <taxon>Nematoda</taxon>
        <taxon>Chromadorea</taxon>
        <taxon>Rhabditida</taxon>
        <taxon>Tylenchina</taxon>
        <taxon>Panagrolaimomorpha</taxon>
        <taxon>Strongyloidoidea</taxon>
        <taxon>Strongyloididae</taxon>
        <taxon>Parastrongyloides</taxon>
    </lineage>
</organism>
<dbReference type="AlphaFoldDB" id="A0A0N4ZPH5"/>
<reference evidence="3" key="1">
    <citation type="submission" date="2017-02" db="UniProtKB">
        <authorList>
            <consortium name="WormBaseParasite"/>
        </authorList>
    </citation>
    <scope>IDENTIFICATION</scope>
</reference>
<evidence type="ECO:0000256" key="1">
    <source>
        <dbReference type="SAM" id="SignalP"/>
    </source>
</evidence>
<feature type="signal peptide" evidence="1">
    <location>
        <begin position="1"/>
        <end position="22"/>
    </location>
</feature>
<name>A0A0N4ZPH5_PARTI</name>
<evidence type="ECO:0000313" key="2">
    <source>
        <dbReference type="Proteomes" id="UP000038045"/>
    </source>
</evidence>
<protein>
    <submittedName>
        <fullName evidence="3">Uncharacterized protein</fullName>
    </submittedName>
</protein>
<dbReference type="Proteomes" id="UP000038045">
    <property type="component" value="Unplaced"/>
</dbReference>
<evidence type="ECO:0000313" key="3">
    <source>
        <dbReference type="WBParaSite" id="PTRK_0001043500.1"/>
    </source>
</evidence>
<keyword evidence="2" id="KW-1185">Reference proteome</keyword>